<dbReference type="SUPFAM" id="SSF160719">
    <property type="entry name" value="gpW/gp25-like"/>
    <property type="match status" value="1"/>
</dbReference>
<comment type="caution">
    <text evidence="1">The sequence shown here is derived from an EMBL/GenBank/DDBJ whole genome shotgun (WGS) entry which is preliminary data.</text>
</comment>
<dbReference type="Proteomes" id="UP000184001">
    <property type="component" value="Unassembled WGS sequence"/>
</dbReference>
<dbReference type="Gene3D" id="3.10.450.40">
    <property type="match status" value="1"/>
</dbReference>
<dbReference type="EMBL" id="FQZR01000002">
    <property type="protein sequence ID" value="SHI61300.1"/>
    <property type="molecule type" value="Genomic_DNA"/>
</dbReference>
<organism evidence="1 2">
    <name type="scientific">Halodesulfovibrio aestuarii</name>
    <dbReference type="NCBI Taxonomy" id="126333"/>
    <lineage>
        <taxon>Bacteria</taxon>
        <taxon>Pseudomonadati</taxon>
        <taxon>Thermodesulfobacteriota</taxon>
        <taxon>Desulfovibrionia</taxon>
        <taxon>Desulfovibrionales</taxon>
        <taxon>Desulfovibrionaceae</taxon>
        <taxon>Halodesulfovibrio</taxon>
    </lineage>
</organism>
<gene>
    <name evidence="1" type="ORF">SAMN05660830_00456</name>
</gene>
<evidence type="ECO:0000313" key="2">
    <source>
        <dbReference type="Proteomes" id="UP000184001"/>
    </source>
</evidence>
<evidence type="ECO:0000313" key="1">
    <source>
        <dbReference type="EMBL" id="SHI61300.1"/>
    </source>
</evidence>
<proteinExistence type="predicted"/>
<accession>A0A8G2C7C0</accession>
<name>A0A8G2C7C0_9BACT</name>
<protein>
    <submittedName>
        <fullName evidence="1">Uncharacterized protein</fullName>
    </submittedName>
</protein>
<sequence length="171" mass="19157">MSFWNALFILLIMIFMEFFVSSIFAQDIALDDTLQAKVAADGTLVLTNGVETGIQDIWLALRTYLGTLFYHKEFGSLVPDWIKEESSSSSRLAFALEVQRTIRTDPRVVVGSERCSVVAWDEAGITAEAVWCFIDQDHEYNLTFTVNETGKMKQVLADAKPNANTTSFKIA</sequence>
<dbReference type="AlphaFoldDB" id="A0A8G2C7C0"/>
<reference evidence="1 2" key="1">
    <citation type="submission" date="2016-11" db="EMBL/GenBank/DDBJ databases">
        <authorList>
            <person name="Varghese N."/>
            <person name="Submissions S."/>
        </authorList>
    </citation>
    <scope>NUCLEOTIDE SEQUENCE [LARGE SCALE GENOMIC DNA]</scope>
    <source>
        <strain evidence="1 2">DSM 17919</strain>
    </source>
</reference>